<keyword evidence="2" id="KW-0812">Transmembrane</keyword>
<gene>
    <name evidence="3" type="ORF">KSP40_PGU011494</name>
</gene>
<comment type="caution">
    <text evidence="3">The sequence shown here is derived from an EMBL/GenBank/DDBJ whole genome shotgun (WGS) entry which is preliminary data.</text>
</comment>
<keyword evidence="2" id="KW-1133">Transmembrane helix</keyword>
<organism evidence="3 4">
    <name type="scientific">Platanthera guangdongensis</name>
    <dbReference type="NCBI Taxonomy" id="2320717"/>
    <lineage>
        <taxon>Eukaryota</taxon>
        <taxon>Viridiplantae</taxon>
        <taxon>Streptophyta</taxon>
        <taxon>Embryophyta</taxon>
        <taxon>Tracheophyta</taxon>
        <taxon>Spermatophyta</taxon>
        <taxon>Magnoliopsida</taxon>
        <taxon>Liliopsida</taxon>
        <taxon>Asparagales</taxon>
        <taxon>Orchidaceae</taxon>
        <taxon>Orchidoideae</taxon>
        <taxon>Orchideae</taxon>
        <taxon>Orchidinae</taxon>
        <taxon>Platanthera</taxon>
    </lineage>
</organism>
<keyword evidence="2" id="KW-0472">Membrane</keyword>
<keyword evidence="4" id="KW-1185">Reference proteome</keyword>
<feature type="region of interest" description="Disordered" evidence="1">
    <location>
        <begin position="90"/>
        <end position="115"/>
    </location>
</feature>
<proteinExistence type="predicted"/>
<protein>
    <submittedName>
        <fullName evidence="3">Uncharacterized protein</fullName>
    </submittedName>
</protein>
<evidence type="ECO:0000313" key="4">
    <source>
        <dbReference type="Proteomes" id="UP001412067"/>
    </source>
</evidence>
<feature type="transmembrane region" description="Helical" evidence="2">
    <location>
        <begin position="20"/>
        <end position="44"/>
    </location>
</feature>
<accession>A0ABR2MGF1</accession>
<evidence type="ECO:0000313" key="3">
    <source>
        <dbReference type="EMBL" id="KAK8962615.1"/>
    </source>
</evidence>
<feature type="compositionally biased region" description="Basic and acidic residues" evidence="1">
    <location>
        <begin position="92"/>
        <end position="115"/>
    </location>
</feature>
<dbReference type="Proteomes" id="UP001412067">
    <property type="component" value="Unassembled WGS sequence"/>
</dbReference>
<sequence>MLSGFLKTPTRDGGSLPIKGVILLLLLLLSAIIFLIVATSFALLGWRDQWYLLRPCNGLSIKNTASIDRALSWSYIKKTHRRSLQIYGLFGGKKDKGEGADDAPSKEETKDKISKQERISEVVDVESLRVGSASQNWNSGIGI</sequence>
<dbReference type="EMBL" id="JBBWWR010000008">
    <property type="protein sequence ID" value="KAK8962615.1"/>
    <property type="molecule type" value="Genomic_DNA"/>
</dbReference>
<name>A0ABR2MGF1_9ASPA</name>
<reference evidence="3 4" key="1">
    <citation type="journal article" date="2022" name="Nat. Plants">
        <title>Genomes of leafy and leafless Platanthera orchids illuminate the evolution of mycoheterotrophy.</title>
        <authorList>
            <person name="Li M.H."/>
            <person name="Liu K.W."/>
            <person name="Li Z."/>
            <person name="Lu H.C."/>
            <person name="Ye Q.L."/>
            <person name="Zhang D."/>
            <person name="Wang J.Y."/>
            <person name="Li Y.F."/>
            <person name="Zhong Z.M."/>
            <person name="Liu X."/>
            <person name="Yu X."/>
            <person name="Liu D.K."/>
            <person name="Tu X.D."/>
            <person name="Liu B."/>
            <person name="Hao Y."/>
            <person name="Liao X.Y."/>
            <person name="Jiang Y.T."/>
            <person name="Sun W.H."/>
            <person name="Chen J."/>
            <person name="Chen Y.Q."/>
            <person name="Ai Y."/>
            <person name="Zhai J.W."/>
            <person name="Wu S.S."/>
            <person name="Zhou Z."/>
            <person name="Hsiao Y.Y."/>
            <person name="Wu W.L."/>
            <person name="Chen Y.Y."/>
            <person name="Lin Y.F."/>
            <person name="Hsu J.L."/>
            <person name="Li C.Y."/>
            <person name="Wang Z.W."/>
            <person name="Zhao X."/>
            <person name="Zhong W.Y."/>
            <person name="Ma X.K."/>
            <person name="Ma L."/>
            <person name="Huang J."/>
            <person name="Chen G.Z."/>
            <person name="Huang M.Z."/>
            <person name="Huang L."/>
            <person name="Peng D.H."/>
            <person name="Luo Y.B."/>
            <person name="Zou S.Q."/>
            <person name="Chen S.P."/>
            <person name="Lan S."/>
            <person name="Tsai W.C."/>
            <person name="Van de Peer Y."/>
            <person name="Liu Z.J."/>
        </authorList>
    </citation>
    <scope>NUCLEOTIDE SEQUENCE [LARGE SCALE GENOMIC DNA]</scope>
    <source>
        <strain evidence="3">Lor288</strain>
    </source>
</reference>
<evidence type="ECO:0000256" key="2">
    <source>
        <dbReference type="SAM" id="Phobius"/>
    </source>
</evidence>
<evidence type="ECO:0000256" key="1">
    <source>
        <dbReference type="SAM" id="MobiDB-lite"/>
    </source>
</evidence>